<evidence type="ECO:0000256" key="7">
    <source>
        <dbReference type="SAM" id="MobiDB-lite"/>
    </source>
</evidence>
<keyword evidence="4" id="KW-0810">Translation regulation</keyword>
<dbReference type="OrthoDB" id="1924287at2759"/>
<feature type="region of interest" description="Disordered" evidence="7">
    <location>
        <begin position="308"/>
        <end position="343"/>
    </location>
</feature>
<dbReference type="GO" id="GO:0003723">
    <property type="term" value="F:RNA binding"/>
    <property type="evidence" value="ECO:0007669"/>
    <property type="project" value="InterPro"/>
</dbReference>
<keyword evidence="3" id="KW-0507">mRNA processing</keyword>
<comment type="subcellular location">
    <subcellularLocation>
        <location evidence="1">Nucleus</location>
    </subcellularLocation>
</comment>
<feature type="region of interest" description="Disordered" evidence="7">
    <location>
        <begin position="554"/>
        <end position="604"/>
    </location>
</feature>
<dbReference type="GO" id="GO:0006417">
    <property type="term" value="P:regulation of translation"/>
    <property type="evidence" value="ECO:0007669"/>
    <property type="project" value="UniProtKB-KW"/>
</dbReference>
<keyword evidence="5" id="KW-0508">mRNA splicing</keyword>
<evidence type="ECO:0000256" key="1">
    <source>
        <dbReference type="ARBA" id="ARBA00004123"/>
    </source>
</evidence>
<dbReference type="PROSITE" id="PS51366">
    <property type="entry name" value="MI"/>
    <property type="match status" value="1"/>
</dbReference>
<evidence type="ECO:0000256" key="3">
    <source>
        <dbReference type="ARBA" id="ARBA00022664"/>
    </source>
</evidence>
<dbReference type="InterPro" id="IPR003890">
    <property type="entry name" value="MIF4G-like_typ-3"/>
</dbReference>
<reference evidence="9" key="1">
    <citation type="submission" date="2020-07" db="EMBL/GenBank/DDBJ databases">
        <title>Ethylene signaling mediates host invasion by parasitic plants.</title>
        <authorList>
            <person name="Yoshida S."/>
        </authorList>
    </citation>
    <scope>NUCLEOTIDE SEQUENCE</scope>
    <source>
        <strain evidence="9">Okayama</strain>
    </source>
</reference>
<dbReference type="PANTHER" id="PTHR18034:SF3">
    <property type="entry name" value="PRE-MRNA-SPLICING FACTOR CWC22 HOMOLOG"/>
    <property type="match status" value="1"/>
</dbReference>
<accession>A0A830BSH0</accession>
<dbReference type="FunFam" id="1.25.40.180:FF:000004">
    <property type="entry name" value="pre-mRNA-splicing factor CWC22 homolog"/>
    <property type="match status" value="1"/>
</dbReference>
<sequence length="604" mass="69823">MAAEMKNHRRYEKRTNHEDHRDKIRVYMNNDLGIYVPPFRLSRQIADDDKNSEGYQRLTWDALRKSINGLVNKVNPTNIKHIIPDLFSENLVRGMGLLCKSCIKSQMAYPSFTHVFAALIAVVNSRFPQIGHLLLRRVVLQLKIAFKANNKHSLLASVKFIAHLVNQLVAHEIIALQLLAILLENPTDDSVEVASAFVIECGAALQDLSPRGLDGAFERFRGILHEGEIDKRVQFLIETLFAVRRAKFKGYPAVFPELDLVEPEDQVTHEISLLENIDPEKNLNIFNPDPNFHENEKKFDELRKSILGDESDDDEQGSDLVSSVEEYESEEEEEQQQQMKIRDETGSDLINLRRTIYQIIMNSLSFEGCGHKLLKIIEPGQEMELCVMVLECCSQEKMYTRFYGLLGQRFCAVSKVYREKFEKCFVEQYLTIHRLETNKMRNVAMFFAHLLGTDALSWHVLSYVRLNEEDTTSSSRIFIKFLFHEVCVHLGLRSLIERLTDPDLQESLESVFPKDDIKNVRFSINFFTSIGLGAITENSRSYLKNMQKLITQQKKHVSGSDDESGNCASSDSDPPCSEEDRRRRRKRNRRSDRNEKSKKAYRRY</sequence>
<evidence type="ECO:0000313" key="9">
    <source>
        <dbReference type="EMBL" id="GFP90827.1"/>
    </source>
</evidence>
<dbReference type="Pfam" id="PF02854">
    <property type="entry name" value="MIF4G"/>
    <property type="match status" value="1"/>
</dbReference>
<dbReference type="SUPFAM" id="SSF48371">
    <property type="entry name" value="ARM repeat"/>
    <property type="match status" value="1"/>
</dbReference>
<dbReference type="PANTHER" id="PTHR18034">
    <property type="entry name" value="CELL CYCLE CONTROL PROTEIN CWF22-RELATED"/>
    <property type="match status" value="1"/>
</dbReference>
<evidence type="ECO:0000256" key="4">
    <source>
        <dbReference type="ARBA" id="ARBA00022845"/>
    </source>
</evidence>
<dbReference type="GO" id="GO:0000398">
    <property type="term" value="P:mRNA splicing, via spliceosome"/>
    <property type="evidence" value="ECO:0007669"/>
    <property type="project" value="TreeGrafter"/>
</dbReference>
<name>A0A830BSH0_9LAMI</name>
<dbReference type="Gene3D" id="1.25.40.180">
    <property type="match status" value="1"/>
</dbReference>
<feature type="domain" description="MI" evidence="8">
    <location>
        <begin position="351"/>
        <end position="466"/>
    </location>
</feature>
<dbReference type="GO" id="GO:0071013">
    <property type="term" value="C:catalytic step 2 spliceosome"/>
    <property type="evidence" value="ECO:0007669"/>
    <property type="project" value="TreeGrafter"/>
</dbReference>
<gene>
    <name evidence="9" type="ORF">PHJA_001226600</name>
</gene>
<proteinExistence type="inferred from homology"/>
<keyword evidence="10" id="KW-1185">Reference proteome</keyword>
<dbReference type="InterPro" id="IPR050781">
    <property type="entry name" value="CWC22_splicing_factor"/>
</dbReference>
<dbReference type="AlphaFoldDB" id="A0A830BSH0"/>
<dbReference type="Pfam" id="PF02847">
    <property type="entry name" value="MA3"/>
    <property type="match status" value="1"/>
</dbReference>
<dbReference type="InterPro" id="IPR003891">
    <property type="entry name" value="Initiation_fac_eIF4g_MI"/>
</dbReference>
<protein>
    <submittedName>
        <fullName evidence="9">Pre-mRNA-splicing factor cwf22</fullName>
    </submittedName>
</protein>
<dbReference type="InterPro" id="IPR016024">
    <property type="entry name" value="ARM-type_fold"/>
</dbReference>
<dbReference type="SMART" id="SM00543">
    <property type="entry name" value="MIF4G"/>
    <property type="match status" value="1"/>
</dbReference>
<dbReference type="Proteomes" id="UP000653305">
    <property type="component" value="Unassembled WGS sequence"/>
</dbReference>
<dbReference type="SMART" id="SM00544">
    <property type="entry name" value="MA3"/>
    <property type="match status" value="1"/>
</dbReference>
<evidence type="ECO:0000313" key="10">
    <source>
        <dbReference type="Proteomes" id="UP000653305"/>
    </source>
</evidence>
<evidence type="ECO:0000256" key="5">
    <source>
        <dbReference type="ARBA" id="ARBA00023187"/>
    </source>
</evidence>
<keyword evidence="6" id="KW-0539">Nucleus</keyword>
<evidence type="ECO:0000259" key="8">
    <source>
        <dbReference type="PROSITE" id="PS51366"/>
    </source>
</evidence>
<organism evidence="9 10">
    <name type="scientific">Phtheirospermum japonicum</name>
    <dbReference type="NCBI Taxonomy" id="374723"/>
    <lineage>
        <taxon>Eukaryota</taxon>
        <taxon>Viridiplantae</taxon>
        <taxon>Streptophyta</taxon>
        <taxon>Embryophyta</taxon>
        <taxon>Tracheophyta</taxon>
        <taxon>Spermatophyta</taxon>
        <taxon>Magnoliopsida</taxon>
        <taxon>eudicotyledons</taxon>
        <taxon>Gunneridae</taxon>
        <taxon>Pentapetalae</taxon>
        <taxon>asterids</taxon>
        <taxon>lamiids</taxon>
        <taxon>Lamiales</taxon>
        <taxon>Orobanchaceae</taxon>
        <taxon>Orobanchaceae incertae sedis</taxon>
        <taxon>Phtheirospermum</taxon>
    </lineage>
</organism>
<evidence type="ECO:0000256" key="6">
    <source>
        <dbReference type="ARBA" id="ARBA00023242"/>
    </source>
</evidence>
<dbReference type="EMBL" id="BMAC01000226">
    <property type="protein sequence ID" value="GFP90827.1"/>
    <property type="molecule type" value="Genomic_DNA"/>
</dbReference>
<feature type="compositionally biased region" description="Acidic residues" evidence="7">
    <location>
        <begin position="325"/>
        <end position="335"/>
    </location>
</feature>
<comment type="caution">
    <text evidence="9">The sequence shown here is derived from an EMBL/GenBank/DDBJ whole genome shotgun (WGS) entry which is preliminary data.</text>
</comment>
<comment type="similarity">
    <text evidence="2">Belongs to the CWC22 family.</text>
</comment>
<evidence type="ECO:0000256" key="2">
    <source>
        <dbReference type="ARBA" id="ARBA00006856"/>
    </source>
</evidence>